<name>A0A1S8X7P3_OPIVI</name>
<accession>A0A1S8X7P3</accession>
<dbReference type="Proteomes" id="UP000243686">
    <property type="component" value="Unassembled WGS sequence"/>
</dbReference>
<gene>
    <name evidence="1" type="ORF">X801_01375</name>
</gene>
<dbReference type="EMBL" id="KV891699">
    <property type="protein sequence ID" value="OON22718.1"/>
    <property type="molecule type" value="Genomic_DNA"/>
</dbReference>
<proteinExistence type="predicted"/>
<sequence>MSLNFCRVYAKISGPVFETTKEFIIPMLMNLDKDQSTHLTGVSPELITALESCTLTKPDSSTFIHTRFFYLRSRLFLF</sequence>
<keyword evidence="2" id="KW-1185">Reference proteome</keyword>
<reference evidence="1 2" key="1">
    <citation type="submission" date="2015-03" db="EMBL/GenBank/DDBJ databases">
        <title>Draft genome of the nematode, Opisthorchis viverrini.</title>
        <authorList>
            <person name="Mitreva M."/>
        </authorList>
    </citation>
    <scope>NUCLEOTIDE SEQUENCE [LARGE SCALE GENOMIC DNA]</scope>
    <source>
        <strain evidence="1">Khon Kaen</strain>
    </source>
</reference>
<feature type="non-terminal residue" evidence="1">
    <location>
        <position position="78"/>
    </location>
</feature>
<dbReference type="AlphaFoldDB" id="A0A1S8X7P3"/>
<evidence type="ECO:0000313" key="1">
    <source>
        <dbReference type="EMBL" id="OON22718.1"/>
    </source>
</evidence>
<organism evidence="1 2">
    <name type="scientific">Opisthorchis viverrini</name>
    <name type="common">Southeast Asian liver fluke</name>
    <dbReference type="NCBI Taxonomy" id="6198"/>
    <lineage>
        <taxon>Eukaryota</taxon>
        <taxon>Metazoa</taxon>
        <taxon>Spiralia</taxon>
        <taxon>Lophotrochozoa</taxon>
        <taxon>Platyhelminthes</taxon>
        <taxon>Trematoda</taxon>
        <taxon>Digenea</taxon>
        <taxon>Opisthorchiida</taxon>
        <taxon>Opisthorchiata</taxon>
        <taxon>Opisthorchiidae</taxon>
        <taxon>Opisthorchis</taxon>
    </lineage>
</organism>
<evidence type="ECO:0000313" key="2">
    <source>
        <dbReference type="Proteomes" id="UP000243686"/>
    </source>
</evidence>
<protein>
    <submittedName>
        <fullName evidence="1">Uncharacterized protein</fullName>
    </submittedName>
</protein>